<keyword evidence="2" id="KW-1185">Reference proteome</keyword>
<sequence>MRGAALPAIATCAHRHRARDAILGRPQDLNGDGIVPRRLVLCCSKRWSPRDQHPHHHCRTPRTNTTQTQLRRRVASFLRRGIDLQWLPFSHKVCHKTAYNEAIF</sequence>
<dbReference type="EMBL" id="VSRR010028533">
    <property type="protein sequence ID" value="MPC68877.1"/>
    <property type="molecule type" value="Genomic_DNA"/>
</dbReference>
<accession>A0A5B7HHU1</accession>
<organism evidence="1 2">
    <name type="scientific">Portunus trituberculatus</name>
    <name type="common">Swimming crab</name>
    <name type="synonym">Neptunus trituberculatus</name>
    <dbReference type="NCBI Taxonomy" id="210409"/>
    <lineage>
        <taxon>Eukaryota</taxon>
        <taxon>Metazoa</taxon>
        <taxon>Ecdysozoa</taxon>
        <taxon>Arthropoda</taxon>
        <taxon>Crustacea</taxon>
        <taxon>Multicrustacea</taxon>
        <taxon>Malacostraca</taxon>
        <taxon>Eumalacostraca</taxon>
        <taxon>Eucarida</taxon>
        <taxon>Decapoda</taxon>
        <taxon>Pleocyemata</taxon>
        <taxon>Brachyura</taxon>
        <taxon>Eubrachyura</taxon>
        <taxon>Portunoidea</taxon>
        <taxon>Portunidae</taxon>
        <taxon>Portuninae</taxon>
        <taxon>Portunus</taxon>
    </lineage>
</organism>
<comment type="caution">
    <text evidence="1">The sequence shown here is derived from an EMBL/GenBank/DDBJ whole genome shotgun (WGS) entry which is preliminary data.</text>
</comment>
<gene>
    <name evidence="1" type="ORF">E2C01_063086</name>
</gene>
<evidence type="ECO:0000313" key="1">
    <source>
        <dbReference type="EMBL" id="MPC68877.1"/>
    </source>
</evidence>
<evidence type="ECO:0000313" key="2">
    <source>
        <dbReference type="Proteomes" id="UP000324222"/>
    </source>
</evidence>
<protein>
    <submittedName>
        <fullName evidence="1">Uncharacterized protein</fullName>
    </submittedName>
</protein>
<reference evidence="1 2" key="1">
    <citation type="submission" date="2019-05" db="EMBL/GenBank/DDBJ databases">
        <title>Another draft genome of Portunus trituberculatus and its Hox gene families provides insights of decapod evolution.</title>
        <authorList>
            <person name="Jeong J.-H."/>
            <person name="Song I."/>
            <person name="Kim S."/>
            <person name="Choi T."/>
            <person name="Kim D."/>
            <person name="Ryu S."/>
            <person name="Kim W."/>
        </authorList>
    </citation>
    <scope>NUCLEOTIDE SEQUENCE [LARGE SCALE GENOMIC DNA]</scope>
    <source>
        <tissue evidence="1">Muscle</tissue>
    </source>
</reference>
<dbReference type="AlphaFoldDB" id="A0A5B7HHU1"/>
<name>A0A5B7HHU1_PORTR</name>
<proteinExistence type="predicted"/>
<dbReference type="Proteomes" id="UP000324222">
    <property type="component" value="Unassembled WGS sequence"/>
</dbReference>